<evidence type="ECO:0000256" key="1">
    <source>
        <dbReference type="SAM" id="MobiDB-lite"/>
    </source>
</evidence>
<sequence length="153" mass="17080">MAPKKSAPSKNLISRRGSSSSSSLPSVTDRVRFFDVDSQKDFIENFCDRAIHSERQVILSDFPNTPLLGAFSFQGWESLYEKPLRIDSSSPTFKGSTLVHRIDLSSPIHYRIDSSPHTFKGLTIVLPKPIGSTLVLLYTVRSTVALLLSRDRP</sequence>
<dbReference type="EMBL" id="JAZDWU010000010">
    <property type="protein sequence ID" value="KAK9988639.1"/>
    <property type="molecule type" value="Genomic_DNA"/>
</dbReference>
<comment type="caution">
    <text evidence="2">The sequence shown here is derived from an EMBL/GenBank/DDBJ whole genome shotgun (WGS) entry which is preliminary data.</text>
</comment>
<name>A0AAW2BV15_9ROSI</name>
<feature type="region of interest" description="Disordered" evidence="1">
    <location>
        <begin position="1"/>
        <end position="25"/>
    </location>
</feature>
<dbReference type="Proteomes" id="UP001459277">
    <property type="component" value="Unassembled WGS sequence"/>
</dbReference>
<evidence type="ECO:0000313" key="2">
    <source>
        <dbReference type="EMBL" id="KAK9988639.1"/>
    </source>
</evidence>
<accession>A0AAW2BV15</accession>
<keyword evidence="3" id="KW-1185">Reference proteome</keyword>
<reference evidence="2 3" key="1">
    <citation type="submission" date="2024-01" db="EMBL/GenBank/DDBJ databases">
        <title>A telomere-to-telomere, gap-free genome of sweet tea (Lithocarpus litseifolius).</title>
        <authorList>
            <person name="Zhou J."/>
        </authorList>
    </citation>
    <scope>NUCLEOTIDE SEQUENCE [LARGE SCALE GENOMIC DNA]</scope>
    <source>
        <strain evidence="2">Zhou-2022a</strain>
        <tissue evidence="2">Leaf</tissue>
    </source>
</reference>
<organism evidence="2 3">
    <name type="scientific">Lithocarpus litseifolius</name>
    <dbReference type="NCBI Taxonomy" id="425828"/>
    <lineage>
        <taxon>Eukaryota</taxon>
        <taxon>Viridiplantae</taxon>
        <taxon>Streptophyta</taxon>
        <taxon>Embryophyta</taxon>
        <taxon>Tracheophyta</taxon>
        <taxon>Spermatophyta</taxon>
        <taxon>Magnoliopsida</taxon>
        <taxon>eudicotyledons</taxon>
        <taxon>Gunneridae</taxon>
        <taxon>Pentapetalae</taxon>
        <taxon>rosids</taxon>
        <taxon>fabids</taxon>
        <taxon>Fagales</taxon>
        <taxon>Fagaceae</taxon>
        <taxon>Lithocarpus</taxon>
    </lineage>
</organism>
<proteinExistence type="predicted"/>
<gene>
    <name evidence="2" type="ORF">SO802_028878</name>
</gene>
<protein>
    <submittedName>
        <fullName evidence="2">Uncharacterized protein</fullName>
    </submittedName>
</protein>
<evidence type="ECO:0000313" key="3">
    <source>
        <dbReference type="Proteomes" id="UP001459277"/>
    </source>
</evidence>
<feature type="compositionally biased region" description="Low complexity" evidence="1">
    <location>
        <begin position="14"/>
        <end position="23"/>
    </location>
</feature>
<dbReference type="AlphaFoldDB" id="A0AAW2BV15"/>